<dbReference type="EMBL" id="AP018248">
    <property type="protein sequence ID" value="BAZ00470.1"/>
    <property type="molecule type" value="Genomic_DNA"/>
</dbReference>
<protein>
    <submittedName>
        <fullName evidence="2">Uncharacterized protein</fullName>
    </submittedName>
</protein>
<dbReference type="Proteomes" id="UP000218785">
    <property type="component" value="Chromosome"/>
</dbReference>
<dbReference type="RefSeq" id="WP_096579371.1">
    <property type="nucleotide sequence ID" value="NZ_CAWNJS010000001.1"/>
</dbReference>
<dbReference type="AlphaFoldDB" id="A0A1Z4N405"/>
<keyword evidence="1" id="KW-1133">Transmembrane helix</keyword>
<evidence type="ECO:0000313" key="3">
    <source>
        <dbReference type="Proteomes" id="UP000218785"/>
    </source>
</evidence>
<accession>A0A1Z4N405</accession>
<organism evidence="2 3">
    <name type="scientific">Tolypothrix tenuis PCC 7101</name>
    <dbReference type="NCBI Taxonomy" id="231146"/>
    <lineage>
        <taxon>Bacteria</taxon>
        <taxon>Bacillati</taxon>
        <taxon>Cyanobacteriota</taxon>
        <taxon>Cyanophyceae</taxon>
        <taxon>Nostocales</taxon>
        <taxon>Tolypothrichaceae</taxon>
        <taxon>Tolypothrix</taxon>
    </lineage>
</organism>
<feature type="transmembrane region" description="Helical" evidence="1">
    <location>
        <begin position="156"/>
        <end position="173"/>
    </location>
</feature>
<reference evidence="2 3" key="1">
    <citation type="submission" date="2017-06" db="EMBL/GenBank/DDBJ databases">
        <title>Genome sequencing of cyanobaciteial culture collection at National Institute for Environmental Studies (NIES).</title>
        <authorList>
            <person name="Hirose Y."/>
            <person name="Shimura Y."/>
            <person name="Fujisawa T."/>
            <person name="Nakamura Y."/>
            <person name="Kawachi M."/>
        </authorList>
    </citation>
    <scope>NUCLEOTIDE SEQUENCE [LARGE SCALE GENOMIC DNA]</scope>
    <source>
        <strain evidence="2 3">NIES-37</strain>
    </source>
</reference>
<sequence length="174" mass="19616">MGDEYKVGIPNDYLNANIRDIFEDEPFYCFWLSEPNIYILESLIIGICLLILGFLIRKKQLIDIAALFFLGSVFFAVLGIGMNLAGTTGIKLVPKLTGIILQACTPEPPEEPMICDDLYGLYQCFHSLKKMVIANILVISAIVLFLGIWVKHKRTLQVAFLFCLITSLFSLILY</sequence>
<feature type="transmembrane region" description="Helical" evidence="1">
    <location>
        <begin position="37"/>
        <end position="57"/>
    </location>
</feature>
<evidence type="ECO:0000256" key="1">
    <source>
        <dbReference type="SAM" id="Phobius"/>
    </source>
</evidence>
<feature type="transmembrane region" description="Helical" evidence="1">
    <location>
        <begin position="131"/>
        <end position="149"/>
    </location>
</feature>
<keyword evidence="3" id="KW-1185">Reference proteome</keyword>
<evidence type="ECO:0000313" key="2">
    <source>
        <dbReference type="EMBL" id="BAZ00470.1"/>
    </source>
</evidence>
<keyword evidence="1" id="KW-0472">Membrane</keyword>
<dbReference type="KEGG" id="ttq:NIES37_44620"/>
<gene>
    <name evidence="2" type="ORF">NIES37_44620</name>
</gene>
<proteinExistence type="predicted"/>
<feature type="transmembrane region" description="Helical" evidence="1">
    <location>
        <begin position="64"/>
        <end position="85"/>
    </location>
</feature>
<keyword evidence="1" id="KW-0812">Transmembrane</keyword>
<name>A0A1Z4N405_9CYAN</name>